<reference evidence="2 3" key="1">
    <citation type="submission" date="2023-01" db="EMBL/GenBank/DDBJ databases">
        <title>Analysis of 21 Apiospora genomes using comparative genomics revels a genus with tremendous synthesis potential of carbohydrate active enzymes and secondary metabolites.</title>
        <authorList>
            <person name="Sorensen T."/>
        </authorList>
    </citation>
    <scope>NUCLEOTIDE SEQUENCE [LARGE SCALE GENOMIC DNA]</scope>
    <source>
        <strain evidence="2 3">CBS 114990</strain>
    </source>
</reference>
<accession>A0ABR1VSY3</accession>
<keyword evidence="1" id="KW-1133">Transmembrane helix</keyword>
<dbReference type="GeneID" id="92046423"/>
<protein>
    <submittedName>
        <fullName evidence="2">Uncharacterized protein</fullName>
    </submittedName>
</protein>
<evidence type="ECO:0000313" key="3">
    <source>
        <dbReference type="Proteomes" id="UP001433268"/>
    </source>
</evidence>
<evidence type="ECO:0000313" key="2">
    <source>
        <dbReference type="EMBL" id="KAK8074385.1"/>
    </source>
</evidence>
<keyword evidence="1" id="KW-0812">Transmembrane</keyword>
<dbReference type="EMBL" id="JAQQWN010000007">
    <property type="protein sequence ID" value="KAK8074385.1"/>
    <property type="molecule type" value="Genomic_DNA"/>
</dbReference>
<dbReference type="PANTHER" id="PTHR35394:SF5">
    <property type="entry name" value="DUF3176 DOMAIN-CONTAINING PROTEIN"/>
    <property type="match status" value="1"/>
</dbReference>
<keyword evidence="3" id="KW-1185">Reference proteome</keyword>
<comment type="caution">
    <text evidence="2">The sequence shown here is derived from an EMBL/GenBank/DDBJ whole genome shotgun (WGS) entry which is preliminary data.</text>
</comment>
<dbReference type="PANTHER" id="PTHR35394">
    <property type="entry name" value="DUF3176 DOMAIN-CONTAINING PROTEIN"/>
    <property type="match status" value="1"/>
</dbReference>
<evidence type="ECO:0000256" key="1">
    <source>
        <dbReference type="SAM" id="Phobius"/>
    </source>
</evidence>
<name>A0ABR1VSY3_9PEZI</name>
<keyword evidence="1" id="KW-0472">Membrane</keyword>
<dbReference type="Proteomes" id="UP001433268">
    <property type="component" value="Unassembled WGS sequence"/>
</dbReference>
<dbReference type="RefSeq" id="XP_066665325.1">
    <property type="nucleotide sequence ID" value="XM_066813363.1"/>
</dbReference>
<sequence length="209" mass="22363">MNIINANVPGPLLNETRLPLDIIPGECLYSMSYTSVSGITSHLRTYFGGAISPGANGHSSDGPPQLRAMYNDTYASFDSVNQTFHSIAEGITQRIRRYGEPLTLPAAQPALGLVFEQKTCVRVRWPYLAFPAAVAFLTTAFLCAVMGKAALGSAGMVAVGWKSSPLPMLFHGLAKDVPVPVDTNGDAGLTTSLKEMEQTARITTARLNM</sequence>
<organism evidence="2 3">
    <name type="scientific">Apiospora hydei</name>
    <dbReference type="NCBI Taxonomy" id="1337664"/>
    <lineage>
        <taxon>Eukaryota</taxon>
        <taxon>Fungi</taxon>
        <taxon>Dikarya</taxon>
        <taxon>Ascomycota</taxon>
        <taxon>Pezizomycotina</taxon>
        <taxon>Sordariomycetes</taxon>
        <taxon>Xylariomycetidae</taxon>
        <taxon>Amphisphaeriales</taxon>
        <taxon>Apiosporaceae</taxon>
        <taxon>Apiospora</taxon>
    </lineage>
</organism>
<proteinExistence type="predicted"/>
<gene>
    <name evidence="2" type="ORF">PG997_009048</name>
</gene>
<feature type="transmembrane region" description="Helical" evidence="1">
    <location>
        <begin position="125"/>
        <end position="146"/>
    </location>
</feature>